<protein>
    <submittedName>
        <fullName evidence="2">Uncharacterized protein</fullName>
    </submittedName>
</protein>
<dbReference type="EnsemblPlants" id="OMERI07G06180.2">
    <property type="protein sequence ID" value="OMERI07G06180.2"/>
    <property type="gene ID" value="OMERI07G06180"/>
</dbReference>
<dbReference type="Gramene" id="OMERI07G06180.2">
    <property type="protein sequence ID" value="OMERI07G06180.2"/>
    <property type="gene ID" value="OMERI07G06180"/>
</dbReference>
<evidence type="ECO:0000256" key="1">
    <source>
        <dbReference type="SAM" id="MobiDB-lite"/>
    </source>
</evidence>
<proteinExistence type="predicted"/>
<keyword evidence="3" id="KW-1185">Reference proteome</keyword>
<organism evidence="2">
    <name type="scientific">Oryza meridionalis</name>
    <dbReference type="NCBI Taxonomy" id="40149"/>
    <lineage>
        <taxon>Eukaryota</taxon>
        <taxon>Viridiplantae</taxon>
        <taxon>Streptophyta</taxon>
        <taxon>Embryophyta</taxon>
        <taxon>Tracheophyta</taxon>
        <taxon>Spermatophyta</taxon>
        <taxon>Magnoliopsida</taxon>
        <taxon>Liliopsida</taxon>
        <taxon>Poales</taxon>
        <taxon>Poaceae</taxon>
        <taxon>BOP clade</taxon>
        <taxon>Oryzoideae</taxon>
        <taxon>Oryzeae</taxon>
        <taxon>Oryzinae</taxon>
        <taxon>Oryza</taxon>
    </lineage>
</organism>
<dbReference type="AlphaFoldDB" id="A0A0E0E964"/>
<evidence type="ECO:0000313" key="3">
    <source>
        <dbReference type="Proteomes" id="UP000008021"/>
    </source>
</evidence>
<sequence length="70" mass="7525">MASRRRMSAAPGMRAGKGSSQNAVRKKPVVPAVATPTSIKRADRRMSGGKEIALRSSSATCRNTRRGLQR</sequence>
<dbReference type="Gramene" id="OMERI07G06180.4">
    <property type="protein sequence ID" value="OMERI07G06180.4"/>
    <property type="gene ID" value="OMERI07G06180"/>
</dbReference>
<name>A0A0E0E964_9ORYZ</name>
<dbReference type="EnsemblPlants" id="OMERI07G06180.4">
    <property type="protein sequence ID" value="OMERI07G06180.4"/>
    <property type="gene ID" value="OMERI07G06180"/>
</dbReference>
<accession>A0A0E0E964</accession>
<dbReference type="HOGENOM" id="CLU_2762098_0_0_1"/>
<reference evidence="2" key="2">
    <citation type="submission" date="2018-05" db="EMBL/GenBank/DDBJ databases">
        <title>OmerRS3 (Oryza meridionalis Reference Sequence Version 3).</title>
        <authorList>
            <person name="Zhang J."/>
            <person name="Kudrna D."/>
            <person name="Lee S."/>
            <person name="Talag J."/>
            <person name="Welchert J."/>
            <person name="Wing R.A."/>
        </authorList>
    </citation>
    <scope>NUCLEOTIDE SEQUENCE [LARGE SCALE GENOMIC DNA]</scope>
    <source>
        <strain evidence="2">OR44</strain>
    </source>
</reference>
<evidence type="ECO:0000313" key="2">
    <source>
        <dbReference type="EnsemblPlants" id="OMERI07G06180.2"/>
    </source>
</evidence>
<dbReference type="Proteomes" id="UP000008021">
    <property type="component" value="Chromosome 7"/>
</dbReference>
<reference evidence="2" key="1">
    <citation type="submission" date="2015-04" db="UniProtKB">
        <authorList>
            <consortium name="EnsemblPlants"/>
        </authorList>
    </citation>
    <scope>IDENTIFICATION</scope>
</reference>
<feature type="region of interest" description="Disordered" evidence="1">
    <location>
        <begin position="1"/>
        <end position="70"/>
    </location>
</feature>